<evidence type="ECO:0000313" key="2">
    <source>
        <dbReference type="EMBL" id="QHW29642.1"/>
    </source>
</evidence>
<dbReference type="Proteomes" id="UP000479114">
    <property type="component" value="Chromosome"/>
</dbReference>
<feature type="chain" id="PRO_5025354325" evidence="1">
    <location>
        <begin position="29"/>
        <end position="257"/>
    </location>
</feature>
<dbReference type="KEGG" id="prz:GZH47_01520"/>
<evidence type="ECO:0000313" key="3">
    <source>
        <dbReference type="Proteomes" id="UP000479114"/>
    </source>
</evidence>
<protein>
    <submittedName>
        <fullName evidence="2">Uncharacterized protein</fullName>
    </submittedName>
</protein>
<sequence>MQNKRTVTKIAAIALMLTAVASPIVANAATVPLSNIYATALTEAGEGVALPVTGTLAATKAVALADPLELAKQYAPDTEAEWKKTLAAFDKLVKSDVTFTTTSGPLHGEVYATGQAVQVTGAWTSASVSGAAMTQATLASSPQSVTITKIVDGRLQKAADLAPDFKAASMTTAQAIPVSGVDVHFDGDFKDAASKSGTPVKSATIAIQASPIDNPLFNGQIELSKAAESKDAEAIKQALSKLLELYKAEIEKLQQAE</sequence>
<proteinExistence type="predicted"/>
<keyword evidence="3" id="KW-1185">Reference proteome</keyword>
<feature type="signal peptide" evidence="1">
    <location>
        <begin position="1"/>
        <end position="28"/>
    </location>
</feature>
<organism evidence="2 3">
    <name type="scientific">Paenibacillus rhizovicinus</name>
    <dbReference type="NCBI Taxonomy" id="2704463"/>
    <lineage>
        <taxon>Bacteria</taxon>
        <taxon>Bacillati</taxon>
        <taxon>Bacillota</taxon>
        <taxon>Bacilli</taxon>
        <taxon>Bacillales</taxon>
        <taxon>Paenibacillaceae</taxon>
        <taxon>Paenibacillus</taxon>
    </lineage>
</organism>
<evidence type="ECO:0000256" key="1">
    <source>
        <dbReference type="SAM" id="SignalP"/>
    </source>
</evidence>
<keyword evidence="1" id="KW-0732">Signal</keyword>
<accession>A0A6C0NYT8</accession>
<name>A0A6C0NYT8_9BACL</name>
<dbReference type="EMBL" id="CP048286">
    <property type="protein sequence ID" value="QHW29642.1"/>
    <property type="molecule type" value="Genomic_DNA"/>
</dbReference>
<reference evidence="2 3" key="1">
    <citation type="submission" date="2020-02" db="EMBL/GenBank/DDBJ databases">
        <title>Paenibacillus sp. nov., isolated from rhizosphere soil of tomato.</title>
        <authorList>
            <person name="Weon H.-Y."/>
            <person name="Lee S.A."/>
        </authorList>
    </citation>
    <scope>NUCLEOTIDE SEQUENCE [LARGE SCALE GENOMIC DNA]</scope>
    <source>
        <strain evidence="2 3">14171R-81</strain>
    </source>
</reference>
<dbReference type="RefSeq" id="WP_162638212.1">
    <property type="nucleotide sequence ID" value="NZ_CP048286.1"/>
</dbReference>
<gene>
    <name evidence="2" type="ORF">GZH47_01520</name>
</gene>
<dbReference type="AlphaFoldDB" id="A0A6C0NYT8"/>